<reference evidence="2" key="2">
    <citation type="journal article" date="2021" name="PeerJ">
        <title>Extensive microbial diversity within the chicken gut microbiome revealed by metagenomics and culture.</title>
        <authorList>
            <person name="Gilroy R."/>
            <person name="Ravi A."/>
            <person name="Getino M."/>
            <person name="Pursley I."/>
            <person name="Horton D.L."/>
            <person name="Alikhan N.F."/>
            <person name="Baker D."/>
            <person name="Gharbi K."/>
            <person name="Hall N."/>
            <person name="Watson M."/>
            <person name="Adriaenssens E.M."/>
            <person name="Foster-Nyarko E."/>
            <person name="Jarju S."/>
            <person name="Secka A."/>
            <person name="Antonio M."/>
            <person name="Oren A."/>
            <person name="Chaudhuri R.R."/>
            <person name="La Ragione R."/>
            <person name="Hildebrand F."/>
            <person name="Pallen M.J."/>
        </authorList>
    </citation>
    <scope>NUCLEOTIDE SEQUENCE</scope>
    <source>
        <strain evidence="2">CHK187-14744</strain>
    </source>
</reference>
<dbReference type="InterPro" id="IPR041519">
    <property type="entry name" value="HEPN_RiboL-PSP"/>
</dbReference>
<name>A0A9D1KX44_9FIRM</name>
<comment type="caution">
    <text evidence="2">The sequence shown here is derived from an EMBL/GenBank/DDBJ whole genome shotgun (WGS) entry which is preliminary data.</text>
</comment>
<dbReference type="Pfam" id="PF18735">
    <property type="entry name" value="HEPN_RiboL-PSP"/>
    <property type="match status" value="1"/>
</dbReference>
<evidence type="ECO:0000313" key="2">
    <source>
        <dbReference type="EMBL" id="HIU03032.1"/>
    </source>
</evidence>
<proteinExistence type="predicted"/>
<organism evidence="2 3">
    <name type="scientific">Candidatus Onthocola gallistercoris</name>
    <dbReference type="NCBI Taxonomy" id="2840876"/>
    <lineage>
        <taxon>Bacteria</taxon>
        <taxon>Bacillati</taxon>
        <taxon>Bacillota</taxon>
        <taxon>Bacilli</taxon>
        <taxon>Candidatus Onthocola</taxon>
    </lineage>
</organism>
<reference evidence="2" key="1">
    <citation type="submission" date="2020-10" db="EMBL/GenBank/DDBJ databases">
        <authorList>
            <person name="Gilroy R."/>
        </authorList>
    </citation>
    <scope>NUCLEOTIDE SEQUENCE</scope>
    <source>
        <strain evidence="2">CHK187-14744</strain>
    </source>
</reference>
<evidence type="ECO:0000313" key="3">
    <source>
        <dbReference type="Proteomes" id="UP000824164"/>
    </source>
</evidence>
<dbReference type="EMBL" id="DVLT01000046">
    <property type="protein sequence ID" value="HIU03032.1"/>
    <property type="molecule type" value="Genomic_DNA"/>
</dbReference>
<protein>
    <recommendedName>
        <fullName evidence="1">RiboL-PSP-HEPN domain-containing protein</fullName>
    </recommendedName>
</protein>
<evidence type="ECO:0000259" key="1">
    <source>
        <dbReference type="Pfam" id="PF18735"/>
    </source>
</evidence>
<feature type="domain" description="RiboL-PSP-HEPN" evidence="1">
    <location>
        <begin position="28"/>
        <end position="156"/>
    </location>
</feature>
<sequence>MNGDYSFILRDCRIELEKIQRWIAANPLDSNVRYLTSYAVIKASGTIENVLKRIIFDALSDGAKNETKNFLTKSIIDASYNPSPGQIYKLLEKINTDWKQQFESFIHGSNQKGALKSLVELRNSFAHGSPITASIRDVVNYFNAGVWILERLCDVVESGE</sequence>
<dbReference type="Proteomes" id="UP000824164">
    <property type="component" value="Unassembled WGS sequence"/>
</dbReference>
<gene>
    <name evidence="2" type="ORF">IAB63_07250</name>
</gene>
<dbReference type="AlphaFoldDB" id="A0A9D1KX44"/>
<accession>A0A9D1KX44</accession>